<evidence type="ECO:0000313" key="2">
    <source>
        <dbReference type="EMBL" id="MBB4910869.1"/>
    </source>
</evidence>
<dbReference type="RefSeq" id="WP_184814893.1">
    <property type="nucleotide sequence ID" value="NZ_JACHJQ010000008.1"/>
</dbReference>
<dbReference type="Proteomes" id="UP000520767">
    <property type="component" value="Unassembled WGS sequence"/>
</dbReference>
<reference evidence="2 3" key="1">
    <citation type="submission" date="2020-08" db="EMBL/GenBank/DDBJ databases">
        <title>Genomic Encyclopedia of Type Strains, Phase III (KMG-III): the genomes of soil and plant-associated and newly described type strains.</title>
        <authorList>
            <person name="Whitman W."/>
        </authorList>
    </citation>
    <scope>NUCLEOTIDE SEQUENCE [LARGE SCALE GENOMIC DNA]</scope>
    <source>
        <strain evidence="2 3">CECT 8960</strain>
    </source>
</reference>
<feature type="signal peptide" evidence="1">
    <location>
        <begin position="1"/>
        <end position="25"/>
    </location>
</feature>
<keyword evidence="1" id="KW-0732">Signal</keyword>
<feature type="chain" id="PRO_5030808337" evidence="1">
    <location>
        <begin position="26"/>
        <end position="151"/>
    </location>
</feature>
<evidence type="ECO:0000313" key="3">
    <source>
        <dbReference type="Proteomes" id="UP000520767"/>
    </source>
</evidence>
<name>A0A7W7QC62_9PSEU</name>
<protein>
    <submittedName>
        <fullName evidence="2">Uncharacterized protein</fullName>
    </submittedName>
</protein>
<comment type="caution">
    <text evidence="2">The sequence shown here is derived from an EMBL/GenBank/DDBJ whole genome shotgun (WGS) entry which is preliminary data.</text>
</comment>
<evidence type="ECO:0000256" key="1">
    <source>
        <dbReference type="SAM" id="SignalP"/>
    </source>
</evidence>
<accession>A0A7W7QC62</accession>
<organism evidence="2 3">
    <name type="scientific">Actinophytocola algeriensis</name>
    <dbReference type="NCBI Taxonomy" id="1768010"/>
    <lineage>
        <taxon>Bacteria</taxon>
        <taxon>Bacillati</taxon>
        <taxon>Actinomycetota</taxon>
        <taxon>Actinomycetes</taxon>
        <taxon>Pseudonocardiales</taxon>
        <taxon>Pseudonocardiaceae</taxon>
    </lineage>
</organism>
<dbReference type="AlphaFoldDB" id="A0A7W7QC62"/>
<sequence>MIRRLLAVLVLAGSLVVAVPGSASAAGQCPNPFWGIFCPTPYLSTGYGAVAQATQLSAAGADARFGMYSPITGAFSPSTDWLDLVKNKWVELDAVKSTDNVVAPIKGYATVATPLGEASWVTQYFFGYGRWGIYNLNTKLFYPESDWFPVS</sequence>
<gene>
    <name evidence="2" type="ORF">FHR82_007128</name>
</gene>
<keyword evidence="3" id="KW-1185">Reference proteome</keyword>
<dbReference type="EMBL" id="JACHJQ010000008">
    <property type="protein sequence ID" value="MBB4910869.1"/>
    <property type="molecule type" value="Genomic_DNA"/>
</dbReference>
<proteinExistence type="predicted"/>